<dbReference type="Proteomes" id="UP000234323">
    <property type="component" value="Unassembled WGS sequence"/>
</dbReference>
<evidence type="ECO:0000313" key="1">
    <source>
        <dbReference type="EMBL" id="PKY59117.1"/>
    </source>
</evidence>
<evidence type="ECO:0000313" key="2">
    <source>
        <dbReference type="Proteomes" id="UP000234323"/>
    </source>
</evidence>
<dbReference type="InterPro" id="IPR021109">
    <property type="entry name" value="Peptidase_aspartic_dom_sf"/>
</dbReference>
<reference evidence="1 2" key="1">
    <citation type="submission" date="2015-10" db="EMBL/GenBank/DDBJ databases">
        <title>Genome analyses suggest a sexual origin of heterokaryosis in a supposedly ancient asexual fungus.</title>
        <authorList>
            <person name="Ropars J."/>
            <person name="Sedzielewska K."/>
            <person name="Noel J."/>
            <person name="Charron P."/>
            <person name="Farinelli L."/>
            <person name="Marton T."/>
            <person name="Kruger M."/>
            <person name="Pelin A."/>
            <person name="Brachmann A."/>
            <person name="Corradi N."/>
        </authorList>
    </citation>
    <scope>NUCLEOTIDE SEQUENCE [LARGE SCALE GENOMIC DNA]</scope>
    <source>
        <strain evidence="1 2">A4</strain>
    </source>
</reference>
<accession>A0A2I1HJQ1</accession>
<keyword evidence="2" id="KW-1185">Reference proteome</keyword>
<dbReference type="Gene3D" id="2.40.70.10">
    <property type="entry name" value="Acid Proteases"/>
    <property type="match status" value="1"/>
</dbReference>
<proteinExistence type="predicted"/>
<sequence>MITVLRSKVIINGEIINAIIDTRIVVVGGGIIKSKGRAEATIYFEKINIEIKTEVFDVNNEELIIGNDILIRLKAKIDFENEIMDIELNGEKESIPIKCEKQGKN</sequence>
<dbReference type="AlphaFoldDB" id="A0A2I1HJQ1"/>
<dbReference type="EMBL" id="LLXI01003372">
    <property type="protein sequence ID" value="PKY59117.1"/>
    <property type="molecule type" value="Genomic_DNA"/>
</dbReference>
<gene>
    <name evidence="1" type="ORF">RhiirA4_481602</name>
</gene>
<protein>
    <submittedName>
        <fullName evidence="1">Uncharacterized protein</fullName>
    </submittedName>
</protein>
<comment type="caution">
    <text evidence="1">The sequence shown here is derived from an EMBL/GenBank/DDBJ whole genome shotgun (WGS) entry which is preliminary data.</text>
</comment>
<name>A0A2I1HJQ1_9GLOM</name>
<organism evidence="1 2">
    <name type="scientific">Rhizophagus irregularis</name>
    <dbReference type="NCBI Taxonomy" id="588596"/>
    <lineage>
        <taxon>Eukaryota</taxon>
        <taxon>Fungi</taxon>
        <taxon>Fungi incertae sedis</taxon>
        <taxon>Mucoromycota</taxon>
        <taxon>Glomeromycotina</taxon>
        <taxon>Glomeromycetes</taxon>
        <taxon>Glomerales</taxon>
        <taxon>Glomeraceae</taxon>
        <taxon>Rhizophagus</taxon>
    </lineage>
</organism>